<reference evidence="8" key="2">
    <citation type="journal article" date="2019" name="Genome Biol. Evol.">
        <title>Day and night: Metabolic profiles and evolutionary relationships of six axenic non-marine cyanobacteria.</title>
        <authorList>
            <person name="Will S.E."/>
            <person name="Henke P."/>
            <person name="Boedeker C."/>
            <person name="Huang S."/>
            <person name="Brinkmann H."/>
            <person name="Rohde M."/>
            <person name="Jarek M."/>
            <person name="Friedl T."/>
            <person name="Seufert S."/>
            <person name="Schumacher M."/>
            <person name="Overmann J."/>
            <person name="Neumann-Schaal M."/>
            <person name="Petersen J."/>
        </authorList>
    </citation>
    <scope>NUCLEOTIDE SEQUENCE [LARGE SCALE GENOMIC DNA]</scope>
    <source>
        <strain evidence="8">PCC 7102</strain>
    </source>
</reference>
<comment type="similarity">
    <text evidence="7">Belongs to the transglycosylase MltG family.</text>
</comment>
<reference evidence="8" key="1">
    <citation type="submission" date="2018-12" db="EMBL/GenBank/DDBJ databases">
        <authorList>
            <person name="Will S."/>
            <person name="Neumann-Schaal M."/>
            <person name="Henke P."/>
        </authorList>
    </citation>
    <scope>NUCLEOTIDE SEQUENCE</scope>
    <source>
        <strain evidence="8">PCC 7102</strain>
    </source>
</reference>
<evidence type="ECO:0000256" key="7">
    <source>
        <dbReference type="HAMAP-Rule" id="MF_02065"/>
    </source>
</evidence>
<protein>
    <recommendedName>
        <fullName evidence="7">Endolytic murein transglycosylase</fullName>
        <ecNumber evidence="7">4.2.2.29</ecNumber>
    </recommendedName>
    <alternativeName>
        <fullName evidence="7">Peptidoglycan lytic transglycosylase</fullName>
    </alternativeName>
    <alternativeName>
        <fullName evidence="7">Peptidoglycan polymerization terminase</fullName>
    </alternativeName>
</protein>
<dbReference type="InterPro" id="IPR003770">
    <property type="entry name" value="MLTG-like"/>
</dbReference>
<comment type="caution">
    <text evidence="8">The sequence shown here is derived from an EMBL/GenBank/DDBJ whole genome shotgun (WGS) entry which is preliminary data.</text>
</comment>
<comment type="subcellular location">
    <subcellularLocation>
        <location evidence="7">Cell membrane</location>
        <topology evidence="7">Single-pass membrane protein</topology>
    </subcellularLocation>
</comment>
<dbReference type="GO" id="GO:0009252">
    <property type="term" value="P:peptidoglycan biosynthetic process"/>
    <property type="evidence" value="ECO:0007669"/>
    <property type="project" value="UniProtKB-UniRule"/>
</dbReference>
<dbReference type="Proteomes" id="UP000271624">
    <property type="component" value="Unassembled WGS sequence"/>
</dbReference>
<dbReference type="GO" id="GO:0008932">
    <property type="term" value="F:lytic endotransglycosylase activity"/>
    <property type="evidence" value="ECO:0007669"/>
    <property type="project" value="UniProtKB-UniRule"/>
</dbReference>
<dbReference type="EC" id="4.2.2.29" evidence="7"/>
<evidence type="ECO:0000256" key="1">
    <source>
        <dbReference type="ARBA" id="ARBA00022475"/>
    </source>
</evidence>
<evidence type="ECO:0000256" key="4">
    <source>
        <dbReference type="ARBA" id="ARBA00023136"/>
    </source>
</evidence>
<dbReference type="CDD" id="cd08010">
    <property type="entry name" value="MltG_like"/>
    <property type="match status" value="1"/>
</dbReference>
<keyword evidence="4 7" id="KW-0472">Membrane</keyword>
<keyword evidence="9" id="KW-1185">Reference proteome</keyword>
<dbReference type="Gene3D" id="3.30.160.60">
    <property type="entry name" value="Classic Zinc Finger"/>
    <property type="match status" value="1"/>
</dbReference>
<keyword evidence="6 7" id="KW-0961">Cell wall biogenesis/degradation</keyword>
<name>A0A3S1AHT9_9CYAN</name>
<evidence type="ECO:0000256" key="5">
    <source>
        <dbReference type="ARBA" id="ARBA00023239"/>
    </source>
</evidence>
<feature type="site" description="Important for catalytic activity" evidence="7">
    <location>
        <position position="231"/>
    </location>
</feature>
<evidence type="ECO:0000256" key="2">
    <source>
        <dbReference type="ARBA" id="ARBA00022692"/>
    </source>
</evidence>
<accession>A0A3S1AHT9</accession>
<dbReference type="GO" id="GO:0071555">
    <property type="term" value="P:cell wall organization"/>
    <property type="evidence" value="ECO:0007669"/>
    <property type="project" value="UniProtKB-KW"/>
</dbReference>
<evidence type="ECO:0000256" key="3">
    <source>
        <dbReference type="ARBA" id="ARBA00022989"/>
    </source>
</evidence>
<gene>
    <name evidence="7" type="primary">mltG</name>
    <name evidence="8" type="ORF">DSM106972_071240</name>
</gene>
<dbReference type="AlphaFoldDB" id="A0A3S1AHT9"/>
<proteinExistence type="inferred from homology"/>
<dbReference type="Gene3D" id="3.30.1490.480">
    <property type="entry name" value="Endolytic murein transglycosylase"/>
    <property type="match status" value="1"/>
</dbReference>
<evidence type="ECO:0000256" key="6">
    <source>
        <dbReference type="ARBA" id="ARBA00023316"/>
    </source>
</evidence>
<sequence length="352" mass="40166">MMSYQKRGWQRLFIFSLLPLLLGIVGSTSWLWWSWVISPVSSTAKPQRFQIHKGTATQQIGAKLEQAGLIRSKYAWSLLARYKNWQDPKGDFQAGTYELSANQPMNVIAETIRDGKVVQTSFTIPEGWSLRQMARYFQEKGWFSAEDFIKAASKVDRKQFSWLPADIPILEGFLFPDTYQLPAEKITPQGVVEQMLERFEQTALPVYQKEKGKTNFTLKEWVTLASIVEKEAVVAEERRRIAGVFVSRLQKGIKLESDPTVEYAFGITQTPDRPLTFAQVRQPSPYNTYATPGLPPTPIAAPGLPALQAVLNPENTDYLFFVARYDGTHVFSRTIQEHEAAVAQIRRERQKR</sequence>
<comment type="catalytic activity">
    <reaction evidence="7">
        <text>a peptidoglycan chain = a peptidoglycan chain with N-acetyl-1,6-anhydromuramyl-[peptide] at the reducing end + a peptidoglycan chain with N-acetylglucosamine at the non-reducing end.</text>
        <dbReference type="EC" id="4.2.2.29"/>
    </reaction>
</comment>
<dbReference type="Pfam" id="PF02618">
    <property type="entry name" value="YceG"/>
    <property type="match status" value="1"/>
</dbReference>
<feature type="transmembrane region" description="Helical" evidence="7">
    <location>
        <begin position="12"/>
        <end position="33"/>
    </location>
</feature>
<dbReference type="PANTHER" id="PTHR30518:SF2">
    <property type="entry name" value="ENDOLYTIC MUREIN TRANSGLYCOSYLASE"/>
    <property type="match status" value="1"/>
</dbReference>
<keyword evidence="1 7" id="KW-1003">Cell membrane</keyword>
<dbReference type="HAMAP" id="MF_02065">
    <property type="entry name" value="MltG"/>
    <property type="match status" value="1"/>
</dbReference>
<organism evidence="8 9">
    <name type="scientific">Dulcicalothrix desertica PCC 7102</name>
    <dbReference type="NCBI Taxonomy" id="232991"/>
    <lineage>
        <taxon>Bacteria</taxon>
        <taxon>Bacillati</taxon>
        <taxon>Cyanobacteriota</taxon>
        <taxon>Cyanophyceae</taxon>
        <taxon>Nostocales</taxon>
        <taxon>Calotrichaceae</taxon>
        <taxon>Dulcicalothrix</taxon>
    </lineage>
</organism>
<comment type="function">
    <text evidence="7">Functions as a peptidoglycan terminase that cleaves nascent peptidoglycan strands endolytically to terminate their elongation.</text>
</comment>
<dbReference type="EMBL" id="RSCL01000021">
    <property type="protein sequence ID" value="RUT01118.1"/>
    <property type="molecule type" value="Genomic_DNA"/>
</dbReference>
<evidence type="ECO:0000313" key="8">
    <source>
        <dbReference type="EMBL" id="RUT01118.1"/>
    </source>
</evidence>
<evidence type="ECO:0000313" key="9">
    <source>
        <dbReference type="Proteomes" id="UP000271624"/>
    </source>
</evidence>
<dbReference type="GO" id="GO:0005886">
    <property type="term" value="C:plasma membrane"/>
    <property type="evidence" value="ECO:0007669"/>
    <property type="project" value="UniProtKB-SubCell"/>
</dbReference>
<keyword evidence="3 7" id="KW-1133">Transmembrane helix</keyword>
<keyword evidence="5 7" id="KW-0456">Lyase</keyword>
<dbReference type="NCBIfam" id="TIGR00247">
    <property type="entry name" value="endolytic transglycosylase MltG"/>
    <property type="match status" value="1"/>
</dbReference>
<dbReference type="PANTHER" id="PTHR30518">
    <property type="entry name" value="ENDOLYTIC MUREIN TRANSGLYCOSYLASE"/>
    <property type="match status" value="1"/>
</dbReference>
<keyword evidence="2 7" id="KW-0812">Transmembrane</keyword>